<organism evidence="5 6">
    <name type="scientific">Dysgonomonas termitidis</name>
    <dbReference type="NCBI Taxonomy" id="1516126"/>
    <lineage>
        <taxon>Bacteria</taxon>
        <taxon>Pseudomonadati</taxon>
        <taxon>Bacteroidota</taxon>
        <taxon>Bacteroidia</taxon>
        <taxon>Bacteroidales</taxon>
        <taxon>Dysgonomonadaceae</taxon>
        <taxon>Dysgonomonas</taxon>
    </lineage>
</organism>
<evidence type="ECO:0000313" key="5">
    <source>
        <dbReference type="EMBL" id="MFC4672537.1"/>
    </source>
</evidence>
<dbReference type="InterPro" id="IPR050179">
    <property type="entry name" value="Trans_hexapeptide_repeat"/>
</dbReference>
<dbReference type="PANTHER" id="PTHR43300">
    <property type="entry name" value="ACETYLTRANSFERASE"/>
    <property type="match status" value="1"/>
</dbReference>
<keyword evidence="3" id="KW-0677">Repeat</keyword>
<proteinExistence type="inferred from homology"/>
<gene>
    <name evidence="5" type="ORF">ACFO6W_02405</name>
</gene>
<comment type="caution">
    <text evidence="5">The sequence shown here is derived from an EMBL/GenBank/DDBJ whole genome shotgun (WGS) entry which is preliminary data.</text>
</comment>
<dbReference type="Gene3D" id="2.160.10.10">
    <property type="entry name" value="Hexapeptide repeat proteins"/>
    <property type="match status" value="1"/>
</dbReference>
<evidence type="ECO:0000256" key="1">
    <source>
        <dbReference type="ARBA" id="ARBA00007274"/>
    </source>
</evidence>
<dbReference type="Proteomes" id="UP001596023">
    <property type="component" value="Unassembled WGS sequence"/>
</dbReference>
<dbReference type="RefSeq" id="WP_379993716.1">
    <property type="nucleotide sequence ID" value="NZ_JBHSGN010000012.1"/>
</dbReference>
<sequence length="211" mass="24201">MNSILFNLRLLLWKILGVDYQTLLKKTDYTLLEDDKYTTIGHRTINNSAKIWRWTTAGVWVGKYSSLANDVKLIVDEGYHTIMQVTSFPLIPSLYRHGLITEQERGRLLENRKQRTGIKIGNDVWIGMGVYILPGVTIGNGVTIAANAVVTRNIPDYAVAGGVPARVISMKHNKAMIDRLNQIKWWDWEDTTIKERVEDFFDIELFINKYG</sequence>
<keyword evidence="2 5" id="KW-0808">Transferase</keyword>
<protein>
    <submittedName>
        <fullName evidence="5">CatB-related O-acetyltransferase</fullName>
        <ecNumber evidence="5">2.3.1.-</ecNumber>
    </submittedName>
</protein>
<dbReference type="InterPro" id="IPR018357">
    <property type="entry name" value="Hexapep_transf_CS"/>
</dbReference>
<evidence type="ECO:0000256" key="2">
    <source>
        <dbReference type="ARBA" id="ARBA00022679"/>
    </source>
</evidence>
<reference evidence="6" key="1">
    <citation type="journal article" date="2019" name="Int. J. Syst. Evol. Microbiol.">
        <title>The Global Catalogue of Microorganisms (GCM) 10K type strain sequencing project: providing services to taxonomists for standard genome sequencing and annotation.</title>
        <authorList>
            <consortium name="The Broad Institute Genomics Platform"/>
            <consortium name="The Broad Institute Genome Sequencing Center for Infectious Disease"/>
            <person name="Wu L."/>
            <person name="Ma J."/>
        </authorList>
    </citation>
    <scope>NUCLEOTIDE SEQUENCE [LARGE SCALE GENOMIC DNA]</scope>
    <source>
        <strain evidence="6">CCUG 66188</strain>
    </source>
</reference>
<keyword evidence="4 5" id="KW-0012">Acyltransferase</keyword>
<dbReference type="InterPro" id="IPR001451">
    <property type="entry name" value="Hexapep"/>
</dbReference>
<dbReference type="PROSITE" id="PS00101">
    <property type="entry name" value="HEXAPEP_TRANSFERASES"/>
    <property type="match status" value="1"/>
</dbReference>
<dbReference type="EC" id="2.3.1.-" evidence="5"/>
<accession>A0ABV9KQS8</accession>
<dbReference type="InterPro" id="IPR011004">
    <property type="entry name" value="Trimer_LpxA-like_sf"/>
</dbReference>
<comment type="similarity">
    <text evidence="1">Belongs to the transferase hexapeptide repeat family.</text>
</comment>
<dbReference type="SUPFAM" id="SSF51161">
    <property type="entry name" value="Trimeric LpxA-like enzymes"/>
    <property type="match status" value="1"/>
</dbReference>
<evidence type="ECO:0000256" key="3">
    <source>
        <dbReference type="ARBA" id="ARBA00022737"/>
    </source>
</evidence>
<dbReference type="EMBL" id="JBHSGN010000012">
    <property type="protein sequence ID" value="MFC4672537.1"/>
    <property type="molecule type" value="Genomic_DNA"/>
</dbReference>
<keyword evidence="6" id="KW-1185">Reference proteome</keyword>
<dbReference type="Pfam" id="PF00132">
    <property type="entry name" value="Hexapep"/>
    <property type="match status" value="1"/>
</dbReference>
<name>A0ABV9KQS8_9BACT</name>
<evidence type="ECO:0000313" key="6">
    <source>
        <dbReference type="Proteomes" id="UP001596023"/>
    </source>
</evidence>
<dbReference type="GO" id="GO:0016746">
    <property type="term" value="F:acyltransferase activity"/>
    <property type="evidence" value="ECO:0007669"/>
    <property type="project" value="UniProtKB-KW"/>
</dbReference>
<dbReference type="CDD" id="cd03349">
    <property type="entry name" value="LbH_XAT"/>
    <property type="match status" value="1"/>
</dbReference>
<dbReference type="PANTHER" id="PTHR43300:SF11">
    <property type="entry name" value="ACETYLTRANSFERASE RV3034C-RELATED"/>
    <property type="match status" value="1"/>
</dbReference>
<evidence type="ECO:0000256" key="4">
    <source>
        <dbReference type="ARBA" id="ARBA00023315"/>
    </source>
</evidence>